<dbReference type="Gene3D" id="3.20.20.370">
    <property type="entry name" value="Glycoside hydrolase/deacetylase"/>
    <property type="match status" value="1"/>
</dbReference>
<dbReference type="CDD" id="cd10929">
    <property type="entry name" value="CE4_u5"/>
    <property type="match status" value="1"/>
</dbReference>
<dbReference type="AlphaFoldDB" id="A0A9X1KVY7"/>
<gene>
    <name evidence="2" type="ORF">LDX50_00955</name>
</gene>
<feature type="domain" description="NodB homology" evidence="1">
    <location>
        <begin position="35"/>
        <end position="183"/>
    </location>
</feature>
<proteinExistence type="predicted"/>
<dbReference type="GO" id="GO:0005975">
    <property type="term" value="P:carbohydrate metabolic process"/>
    <property type="evidence" value="ECO:0007669"/>
    <property type="project" value="InterPro"/>
</dbReference>
<dbReference type="EMBL" id="JAIXNE010000001">
    <property type="protein sequence ID" value="MCA6073414.1"/>
    <property type="molecule type" value="Genomic_DNA"/>
</dbReference>
<name>A0A9X1KVY7_9BACT</name>
<keyword evidence="3" id="KW-1185">Reference proteome</keyword>
<evidence type="ECO:0000259" key="1">
    <source>
        <dbReference type="Pfam" id="PF01522"/>
    </source>
</evidence>
<reference evidence="2" key="1">
    <citation type="submission" date="2021-09" db="EMBL/GenBank/DDBJ databases">
        <title>Fulvivirga sp. isolated from coastal sediment.</title>
        <authorList>
            <person name="Yu H."/>
        </authorList>
    </citation>
    <scope>NUCLEOTIDE SEQUENCE</scope>
    <source>
        <strain evidence="2">1062</strain>
    </source>
</reference>
<evidence type="ECO:0000313" key="2">
    <source>
        <dbReference type="EMBL" id="MCA6073414.1"/>
    </source>
</evidence>
<dbReference type="InterPro" id="IPR002509">
    <property type="entry name" value="NODB_dom"/>
</dbReference>
<evidence type="ECO:0000313" key="3">
    <source>
        <dbReference type="Proteomes" id="UP001139409"/>
    </source>
</evidence>
<dbReference type="SUPFAM" id="SSF88713">
    <property type="entry name" value="Glycoside hydrolase/deacetylase"/>
    <property type="match status" value="1"/>
</dbReference>
<dbReference type="RefSeq" id="WP_225696531.1">
    <property type="nucleotide sequence ID" value="NZ_JAIXNE010000001.1"/>
</dbReference>
<dbReference type="GO" id="GO:0016810">
    <property type="term" value="F:hydrolase activity, acting on carbon-nitrogen (but not peptide) bonds"/>
    <property type="evidence" value="ECO:0007669"/>
    <property type="project" value="InterPro"/>
</dbReference>
<dbReference type="InterPro" id="IPR011330">
    <property type="entry name" value="Glyco_hydro/deAcase_b/a-brl"/>
</dbReference>
<protein>
    <submittedName>
        <fullName evidence="2">Polysaccharide deacetylase family protein</fullName>
    </submittedName>
</protein>
<accession>A0A9X1KVY7</accession>
<comment type="caution">
    <text evidence="2">The sequence shown here is derived from an EMBL/GenBank/DDBJ whole genome shotgun (WGS) entry which is preliminary data.</text>
</comment>
<organism evidence="2 3">
    <name type="scientific">Fulvivirga sedimenti</name>
    <dbReference type="NCBI Taxonomy" id="2879465"/>
    <lineage>
        <taxon>Bacteria</taxon>
        <taxon>Pseudomonadati</taxon>
        <taxon>Bacteroidota</taxon>
        <taxon>Cytophagia</taxon>
        <taxon>Cytophagales</taxon>
        <taxon>Fulvivirgaceae</taxon>
        <taxon>Fulvivirga</taxon>
    </lineage>
</organism>
<dbReference type="Proteomes" id="UP001139409">
    <property type="component" value="Unassembled WGS sequence"/>
</dbReference>
<dbReference type="Pfam" id="PF01522">
    <property type="entry name" value="Polysacc_deac_1"/>
    <property type="match status" value="1"/>
</dbReference>
<sequence>MPGHFIISLDFELHWGGSEKWPLEPMKPYFMRTRKMIPDLLTLFKKYQTHVTWATVGLLFHESRQELEQYRPDRPTYKLPIAAYDYIQNDGIGADEEEDPFHYAPSLIRKILDTPYQELATHSYSHYYCNEEGQTPEQFRADLQAAQKIARDKFGVTLKSLVFPRNQFNEQYLMVCREEGITSVRSNPKDWFWHIDSTQDESRYKRLVRGADAFLPIGKKSSFPDPKPTDPLLIPASRLLRPWTEKEARLGRLKLKRIFSEMEEAAKSGEHYHLWWHPHNFGNHPEKNLADLELILQHYQKLSERHNFQSISMAGFTEKLLHEAN</sequence>